<feature type="region of interest" description="Disordered" evidence="1">
    <location>
        <begin position="213"/>
        <end position="234"/>
    </location>
</feature>
<feature type="region of interest" description="Disordered" evidence="1">
    <location>
        <begin position="35"/>
        <end position="138"/>
    </location>
</feature>
<dbReference type="Gene3D" id="3.30.710.10">
    <property type="entry name" value="Potassium Channel Kv1.1, Chain A"/>
    <property type="match status" value="1"/>
</dbReference>
<dbReference type="SUPFAM" id="SSF54695">
    <property type="entry name" value="POZ domain"/>
    <property type="match status" value="1"/>
</dbReference>
<accession>A0ABR0RFH5</accession>
<dbReference type="Proteomes" id="UP001334248">
    <property type="component" value="Unassembled WGS sequence"/>
</dbReference>
<feature type="compositionally biased region" description="Polar residues" evidence="1">
    <location>
        <begin position="36"/>
        <end position="97"/>
    </location>
</feature>
<dbReference type="InterPro" id="IPR011333">
    <property type="entry name" value="SKP1/BTB/POZ_sf"/>
</dbReference>
<keyword evidence="3" id="KW-1185">Reference proteome</keyword>
<evidence type="ECO:0000256" key="1">
    <source>
        <dbReference type="SAM" id="MobiDB-lite"/>
    </source>
</evidence>
<dbReference type="EMBL" id="JAVHJV010000012">
    <property type="protein sequence ID" value="KAK5938874.1"/>
    <property type="molecule type" value="Genomic_DNA"/>
</dbReference>
<sequence>MADPSTNPAVKSKHARKSTLVIPALPLGFPEKRIKTFSQPAAQDTDLQAPTSTYNEAEQASTAVPSDQTTSSVPTPATQEATDATSSSPVYESNLTDASVEAQDPQVEATRENGHVPDQEHQDPVETTTLSNGQANGIAPDEPLIAVEETKAAPLADAAAHDTTDTETATVIGSRKVRLAEDDTQSSEQEGSEEQHSSATGLTDYAGSVAESNLETVVDETQPPRRTSGLPHRKSEVAPEVLTNGFAHHPAHDNHVSHTVNGSISSQPPIQPEPPVLFSMQDHLLFLASSKNFSDTVIQVNQVENLYQPSQHYAHSLILYRSEFMAKLIPDPDPATQVRVINLHPARNILPHAFEAALRFFYSDQVLTAQGLVPHINYQEKQAKAQTLEYLMSYWIAGVELGLAPIKARSFEMVKELIDWDLAELIAKEAQDLRARAVVLTDSYIQDEVRDVARLLSHMVSQLITERVKLGDFVLDVNSQTTILPTRFAPLEFNRSNNPALSGMVFGSLQSSTTSAPSTTSSASALMLNMDFADLSLLAANLAAIGPGYTASILRDVVQQREERRAHVISNKSIPNKQRLSDSEKWDAAGWKEYIDEHGQLKRERVGYLLPTRSR</sequence>
<feature type="region of interest" description="Disordered" evidence="1">
    <location>
        <begin position="247"/>
        <end position="272"/>
    </location>
</feature>
<dbReference type="GeneID" id="90002515"/>
<organism evidence="2 3">
    <name type="scientific">Knufia obscura</name>
    <dbReference type="NCBI Taxonomy" id="1635080"/>
    <lineage>
        <taxon>Eukaryota</taxon>
        <taxon>Fungi</taxon>
        <taxon>Dikarya</taxon>
        <taxon>Ascomycota</taxon>
        <taxon>Pezizomycotina</taxon>
        <taxon>Eurotiomycetes</taxon>
        <taxon>Chaetothyriomycetidae</taxon>
        <taxon>Chaetothyriales</taxon>
        <taxon>Trichomeriaceae</taxon>
        <taxon>Knufia</taxon>
    </lineage>
</organism>
<feature type="compositionally biased region" description="Basic and acidic residues" evidence="1">
    <location>
        <begin position="109"/>
        <end position="124"/>
    </location>
</feature>
<comment type="caution">
    <text evidence="2">The sequence shown here is derived from an EMBL/GenBank/DDBJ whole genome shotgun (WGS) entry which is preliminary data.</text>
</comment>
<proteinExistence type="predicted"/>
<dbReference type="CDD" id="cd18186">
    <property type="entry name" value="BTB_POZ_ZBTB_KLHL-like"/>
    <property type="match status" value="1"/>
</dbReference>
<evidence type="ECO:0008006" key="4">
    <source>
        <dbReference type="Google" id="ProtNLM"/>
    </source>
</evidence>
<evidence type="ECO:0000313" key="3">
    <source>
        <dbReference type="Proteomes" id="UP001334248"/>
    </source>
</evidence>
<dbReference type="RefSeq" id="XP_064726964.1">
    <property type="nucleotide sequence ID" value="XM_064877462.1"/>
</dbReference>
<name>A0ABR0RFH5_9EURO</name>
<feature type="compositionally biased region" description="Polar residues" evidence="1">
    <location>
        <begin position="125"/>
        <end position="135"/>
    </location>
</feature>
<evidence type="ECO:0000313" key="2">
    <source>
        <dbReference type="EMBL" id="KAK5938874.1"/>
    </source>
</evidence>
<gene>
    <name evidence="2" type="ORF">PMZ80_009066</name>
</gene>
<reference evidence="2 3" key="1">
    <citation type="journal article" date="2023" name="Res Sq">
        <title>Genomic and morphological characterization of Knufia obscura isolated from the Mars 2020 spacecraft assembly facility.</title>
        <authorList>
            <person name="Chander A.M."/>
            <person name="Teixeira M.M."/>
            <person name="Singh N.K."/>
            <person name="Williams M.P."/>
            <person name="Parker C.W."/>
            <person name="Leo P."/>
            <person name="Stajich J.E."/>
            <person name="Torok T."/>
            <person name="Tighe S."/>
            <person name="Mason C.E."/>
            <person name="Venkateswaran K."/>
        </authorList>
    </citation>
    <scope>NUCLEOTIDE SEQUENCE [LARGE SCALE GENOMIC DNA]</scope>
    <source>
        <strain evidence="2 3">CCFEE 5817</strain>
    </source>
</reference>
<protein>
    <recommendedName>
        <fullName evidence="4">BTB domain-containing protein</fullName>
    </recommendedName>
</protein>
<feature type="region of interest" description="Disordered" evidence="1">
    <location>
        <begin position="156"/>
        <end position="200"/>
    </location>
</feature>